<accession>A0A9P7SQN3</accession>
<proteinExistence type="predicted"/>
<organism evidence="2 3">
    <name type="scientific">Claviceps arundinis</name>
    <dbReference type="NCBI Taxonomy" id="1623583"/>
    <lineage>
        <taxon>Eukaryota</taxon>
        <taxon>Fungi</taxon>
        <taxon>Dikarya</taxon>
        <taxon>Ascomycota</taxon>
        <taxon>Pezizomycotina</taxon>
        <taxon>Sordariomycetes</taxon>
        <taxon>Hypocreomycetidae</taxon>
        <taxon>Hypocreales</taxon>
        <taxon>Clavicipitaceae</taxon>
        <taxon>Claviceps</taxon>
    </lineage>
</organism>
<name>A0A9P7SQN3_9HYPO</name>
<evidence type="ECO:0000313" key="2">
    <source>
        <dbReference type="EMBL" id="KAG5967401.1"/>
    </source>
</evidence>
<evidence type="ECO:0000256" key="1">
    <source>
        <dbReference type="SAM" id="SignalP"/>
    </source>
</evidence>
<gene>
    <name evidence="2" type="ORF">E4U56_000918</name>
</gene>
<dbReference type="OrthoDB" id="4906367at2759"/>
<keyword evidence="1" id="KW-0732">Signal</keyword>
<feature type="signal peptide" evidence="1">
    <location>
        <begin position="1"/>
        <end position="16"/>
    </location>
</feature>
<protein>
    <submittedName>
        <fullName evidence="2">Uncharacterized protein</fullName>
    </submittedName>
</protein>
<feature type="chain" id="PRO_5040167373" evidence="1">
    <location>
        <begin position="17"/>
        <end position="120"/>
    </location>
</feature>
<dbReference type="AlphaFoldDB" id="A0A9P7SQN3"/>
<reference evidence="2" key="1">
    <citation type="journal article" date="2020" name="bioRxiv">
        <title>Whole genome comparisons of ergot fungi reveals the divergence and evolution of species within the genus Claviceps are the result of varying mechanisms driving genome evolution and host range expansion.</title>
        <authorList>
            <person name="Wyka S.A."/>
            <person name="Mondo S.J."/>
            <person name="Liu M."/>
            <person name="Dettman J."/>
            <person name="Nalam V."/>
            <person name="Broders K.D."/>
        </authorList>
    </citation>
    <scope>NUCLEOTIDE SEQUENCE</scope>
    <source>
        <strain evidence="2">CCC 1102</strain>
    </source>
</reference>
<comment type="caution">
    <text evidence="2">The sequence shown here is derived from an EMBL/GenBank/DDBJ whole genome shotgun (WGS) entry which is preliminary data.</text>
</comment>
<dbReference type="EMBL" id="SRPS01000122">
    <property type="protein sequence ID" value="KAG5967401.1"/>
    <property type="molecule type" value="Genomic_DNA"/>
</dbReference>
<dbReference type="Proteomes" id="UP000784919">
    <property type="component" value="Unassembled WGS sequence"/>
</dbReference>
<evidence type="ECO:0000313" key="3">
    <source>
        <dbReference type="Proteomes" id="UP000784919"/>
    </source>
</evidence>
<sequence>MRITQTLGSLCGAVMAVTAPTAASASATASLDASWLPSATSVPLTTANCQGHNSTAVRHASALVNANATFPVPTIATVPTKLVNATASHTTGVTGGAIPQQMQASMAGLLGFCIMGLVML</sequence>